<dbReference type="OrthoDB" id="10264505at2759"/>
<evidence type="ECO:0000256" key="1">
    <source>
        <dbReference type="ARBA" id="ARBA00001182"/>
    </source>
</evidence>
<dbReference type="HOGENOM" id="CLU_030577_0_0_1"/>
<dbReference type="Proteomes" id="UP000053110">
    <property type="component" value="Unassembled WGS sequence"/>
</dbReference>
<evidence type="ECO:0000256" key="2">
    <source>
        <dbReference type="ARBA" id="ARBA00004319"/>
    </source>
</evidence>
<dbReference type="PANTHER" id="PTHR45815:SF3">
    <property type="entry name" value="PROTEIN DISULFIDE-ISOMERASE A6"/>
    <property type="match status" value="1"/>
</dbReference>
<dbReference type="GO" id="GO:0003756">
    <property type="term" value="F:protein disulfide isomerase activity"/>
    <property type="evidence" value="ECO:0007669"/>
    <property type="project" value="UniProtKB-EC"/>
</dbReference>
<dbReference type="InterPro" id="IPR036249">
    <property type="entry name" value="Thioredoxin-like_sf"/>
</dbReference>
<comment type="catalytic activity">
    <reaction evidence="1">
        <text>Catalyzes the rearrangement of -S-S- bonds in proteins.</text>
        <dbReference type="EC" id="5.3.4.1"/>
    </reaction>
</comment>
<reference evidence="11" key="3">
    <citation type="submission" date="2018-07" db="EMBL/GenBank/DDBJ databases">
        <authorList>
            <person name="Quirk P.G."/>
            <person name="Krulwich T.A."/>
        </authorList>
    </citation>
    <scope>NUCLEOTIDE SEQUENCE</scope>
    <source>
        <strain evidence="11">96224</strain>
    </source>
</reference>
<evidence type="ECO:0000313" key="11">
    <source>
        <dbReference type="EMBL" id="SUZ08330.1"/>
    </source>
</evidence>
<dbReference type="InterPro" id="IPR013766">
    <property type="entry name" value="Thioredoxin_domain"/>
</dbReference>
<evidence type="ECO:0000313" key="10">
    <source>
        <dbReference type="EMBL" id="EPQ66710.1"/>
    </source>
</evidence>
<evidence type="ECO:0000256" key="3">
    <source>
        <dbReference type="ARBA" id="ARBA00012723"/>
    </source>
</evidence>
<dbReference type="PROSITE" id="PS51352">
    <property type="entry name" value="THIOREDOXIN_2"/>
    <property type="match status" value="1"/>
</dbReference>
<dbReference type="GO" id="GO:0034976">
    <property type="term" value="P:response to endoplasmic reticulum stress"/>
    <property type="evidence" value="ECO:0007669"/>
    <property type="project" value="TreeGrafter"/>
</dbReference>
<dbReference type="Gene3D" id="3.40.30.10">
    <property type="entry name" value="Glutaredoxin"/>
    <property type="match status" value="2"/>
</dbReference>
<name>A0A061HQW8_BLUGR</name>
<keyword evidence="4" id="KW-1015">Disulfide bond</keyword>
<keyword evidence="8" id="KW-0732">Signal</keyword>
<feature type="chain" id="PRO_5044539118" description="protein disulfide-isomerase" evidence="8">
    <location>
        <begin position="22"/>
        <end position="459"/>
    </location>
</feature>
<feature type="compositionally biased region" description="Low complexity" evidence="7">
    <location>
        <begin position="269"/>
        <end position="282"/>
    </location>
</feature>
<dbReference type="InterPro" id="IPR057305">
    <property type="entry name" value="Thioredox_PDIA6_C"/>
</dbReference>
<dbReference type="EMBL" id="UIGY01000017">
    <property type="protein sequence ID" value="SUZ08330.1"/>
    <property type="molecule type" value="Genomic_DNA"/>
</dbReference>
<dbReference type="AlphaFoldDB" id="A0A061HQW8"/>
<gene>
    <name evidence="10" type="ORF">BGT96224_3778</name>
    <name evidence="11" type="ORF">BGT96224V2_LOCUS1485</name>
</gene>
<keyword evidence="5 10" id="KW-0413">Isomerase</keyword>
<organism evidence="11">
    <name type="scientific">Blumeria graminis f. sp. tritici 96224</name>
    <dbReference type="NCBI Taxonomy" id="1268274"/>
    <lineage>
        <taxon>Eukaryota</taxon>
        <taxon>Fungi</taxon>
        <taxon>Dikarya</taxon>
        <taxon>Ascomycota</taxon>
        <taxon>Pezizomycotina</taxon>
        <taxon>Leotiomycetes</taxon>
        <taxon>Erysiphales</taxon>
        <taxon>Erysiphaceae</taxon>
        <taxon>Blumeria</taxon>
    </lineage>
</organism>
<feature type="compositionally biased region" description="Basic and acidic residues" evidence="7">
    <location>
        <begin position="431"/>
        <end position="446"/>
    </location>
</feature>
<dbReference type="GO" id="GO:0005788">
    <property type="term" value="C:endoplasmic reticulum lumen"/>
    <property type="evidence" value="ECO:0007669"/>
    <property type="project" value="UniProtKB-SubCell"/>
</dbReference>
<dbReference type="CDD" id="cd03002">
    <property type="entry name" value="PDI_a_MPD1_like"/>
    <property type="match status" value="1"/>
</dbReference>
<dbReference type="Pfam" id="PF00085">
    <property type="entry name" value="Thioredoxin"/>
    <property type="match status" value="2"/>
</dbReference>
<feature type="compositionally biased region" description="Basic and acidic residues" evidence="7">
    <location>
        <begin position="257"/>
        <end position="266"/>
    </location>
</feature>
<dbReference type="GO" id="GO:0015035">
    <property type="term" value="F:protein-disulfide reductase activity"/>
    <property type="evidence" value="ECO:0007669"/>
    <property type="project" value="TreeGrafter"/>
</dbReference>
<evidence type="ECO:0000256" key="8">
    <source>
        <dbReference type="SAM" id="SignalP"/>
    </source>
</evidence>
<dbReference type="PROSITE" id="PS00194">
    <property type="entry name" value="THIOREDOXIN_1"/>
    <property type="match status" value="1"/>
</dbReference>
<feature type="region of interest" description="Disordered" evidence="7">
    <location>
        <begin position="244"/>
        <end position="285"/>
    </location>
</feature>
<feature type="domain" description="Thioredoxin" evidence="9">
    <location>
        <begin position="18"/>
        <end position="142"/>
    </location>
</feature>
<evidence type="ECO:0000256" key="4">
    <source>
        <dbReference type="ARBA" id="ARBA00023157"/>
    </source>
</evidence>
<sequence length="459" mass="50968">MFQLSILAVTTTVLLALPANADLYPKSSAVLSIDSKIYENHISKSNHTTILEFYAPWCGHCKNLQPAYEKAAERLKGLANVAAVNCDKESNKGFCARFGIEGFPTIKIIKPGKTPGKPRVEEYNGPRSAKGIVETVVQNIPNLVKTLHRETAEEWIKTTNESPRAILFTEKPKVSGLWKAIAIEFKGNVQFAQLQTDLNEDSQAKLYEITKLPTVLLLKPGAEVEKLRYDGEIKREKLVEFLSQVATPNPDPAPVTAKKDSTKADEAETTPPTTAQKPASTTEPAPTIPALLQETELNTECLGTKTGTCILVLLSGTPDKEAIENIGFISELAHKYKKLNRVLFPFYILPEMNPKYATMAKELSLDDKLSVIAVNGKRMWWRQMHQPEDSSTKALGKTLENWISSIQLGEGEKLKLPSGLVVENFEEIVEEKVEENNSEEKSKNENSENIVGEELHDEL</sequence>
<feature type="signal peptide" evidence="8">
    <location>
        <begin position="1"/>
        <end position="21"/>
    </location>
</feature>
<evidence type="ECO:0000259" key="9">
    <source>
        <dbReference type="PROSITE" id="PS51352"/>
    </source>
</evidence>
<evidence type="ECO:0000256" key="6">
    <source>
        <dbReference type="ARBA" id="ARBA00023284"/>
    </source>
</evidence>
<comment type="subcellular location">
    <subcellularLocation>
        <location evidence="2">Endoplasmic reticulum lumen</location>
    </subcellularLocation>
</comment>
<evidence type="ECO:0000313" key="12">
    <source>
        <dbReference type="Proteomes" id="UP000053110"/>
    </source>
</evidence>
<reference evidence="10" key="2">
    <citation type="submission" date="2013-01" db="EMBL/GenBank/DDBJ databases">
        <title>The wheat powdery mildew genome reveals unique evolution of an obligate biotroph.</title>
        <authorList>
            <person name="Oberhaensli S."/>
            <person name="Wicker T."/>
            <person name="Keller B."/>
        </authorList>
    </citation>
    <scope>NUCLEOTIDE SEQUENCE</scope>
    <source>
        <strain evidence="10">96224</strain>
    </source>
</reference>
<dbReference type="Pfam" id="PF24541">
    <property type="entry name" value="Thioredox_PDIA6_C"/>
    <property type="match status" value="1"/>
</dbReference>
<accession>A0A061HQW8</accession>
<evidence type="ECO:0000256" key="5">
    <source>
        <dbReference type="ARBA" id="ARBA00023235"/>
    </source>
</evidence>
<dbReference type="SUPFAM" id="SSF52833">
    <property type="entry name" value="Thioredoxin-like"/>
    <property type="match status" value="2"/>
</dbReference>
<keyword evidence="6" id="KW-0676">Redox-active center</keyword>
<protein>
    <recommendedName>
        <fullName evidence="3">protein disulfide-isomerase</fullName>
        <ecNumber evidence="3">5.3.4.1</ecNumber>
    </recommendedName>
</protein>
<dbReference type="EMBL" id="KE374990">
    <property type="protein sequence ID" value="EPQ66710.1"/>
    <property type="molecule type" value="Genomic_DNA"/>
</dbReference>
<dbReference type="PANTHER" id="PTHR45815">
    <property type="entry name" value="PROTEIN DISULFIDE-ISOMERASE A6"/>
    <property type="match status" value="1"/>
</dbReference>
<feature type="region of interest" description="Disordered" evidence="7">
    <location>
        <begin position="431"/>
        <end position="459"/>
    </location>
</feature>
<dbReference type="CDD" id="cd02947">
    <property type="entry name" value="TRX_family"/>
    <property type="match status" value="1"/>
</dbReference>
<reference evidence="12" key="1">
    <citation type="journal article" date="2013" name="Nat. Genet.">
        <title>The wheat powdery mildew genome shows the unique evolution of an obligate biotroph.</title>
        <authorList>
            <person name="Wicker T."/>
            <person name="Oberhaensli S."/>
            <person name="Parlange F."/>
            <person name="Buchmann J.P."/>
            <person name="Shatalina M."/>
            <person name="Roffler S."/>
            <person name="Ben-David R."/>
            <person name="Dolezel J."/>
            <person name="Simkova H."/>
            <person name="Schulze-Lefert P."/>
            <person name="Spanu P.D."/>
            <person name="Bruggmann R."/>
            <person name="Amselem J."/>
            <person name="Quesneville H."/>
            <person name="Ver Loren van Themaat E."/>
            <person name="Paape T."/>
            <person name="Shimizu K.K."/>
            <person name="Keller B."/>
        </authorList>
    </citation>
    <scope>NUCLEOTIDE SEQUENCE [LARGE SCALE GENOMIC DNA]</scope>
    <source>
        <strain evidence="12">96224</strain>
    </source>
</reference>
<dbReference type="InterPro" id="IPR017937">
    <property type="entry name" value="Thioredoxin_CS"/>
</dbReference>
<evidence type="ECO:0000256" key="7">
    <source>
        <dbReference type="SAM" id="MobiDB-lite"/>
    </source>
</evidence>
<dbReference type="EC" id="5.3.4.1" evidence="3"/>
<dbReference type="PRINTS" id="PR00421">
    <property type="entry name" value="THIOREDOXIN"/>
</dbReference>
<proteinExistence type="predicted"/>